<dbReference type="PROSITE" id="PS50110">
    <property type="entry name" value="RESPONSE_REGULATORY"/>
    <property type="match status" value="1"/>
</dbReference>
<dbReference type="Gene3D" id="3.40.50.2300">
    <property type="match status" value="1"/>
</dbReference>
<sequence>MHKLDYLKNLTILYAEDDEYAQQALSMVLEDYIGNIITAKNGKEALKLFSSNKIDLLIADILMPKINGIELARIIKEKQTNIDSVPIIFATAFTDTEYLLDSIKLRCDGYVLKPINIDNLLEVIHSAMLPRIQLKEILSKNILLEFLDVFIGGKKIEVIKYILEHCNSQSIFYGSHDEIADSCGTTRTTVAKTIQQLIDLKLLVKVRNKTYHINTNLIKANAESKQLKNNA</sequence>
<evidence type="ECO:0000256" key="1">
    <source>
        <dbReference type="ARBA" id="ARBA00001946"/>
    </source>
</evidence>
<dbReference type="STRING" id="216.LS73_03865"/>
<evidence type="ECO:0000313" key="8">
    <source>
        <dbReference type="EMBL" id="TLE00614.1"/>
    </source>
</evidence>
<dbReference type="GO" id="GO:0006276">
    <property type="term" value="P:plasmid maintenance"/>
    <property type="evidence" value="ECO:0007669"/>
    <property type="project" value="InterPro"/>
</dbReference>
<dbReference type="RefSeq" id="WP_034557701.1">
    <property type="nucleotide sequence ID" value="NZ_FZML01000015.1"/>
</dbReference>
<dbReference type="Proteomes" id="UP000029922">
    <property type="component" value="Unassembled WGS sequence"/>
</dbReference>
<reference evidence="8 9" key="1">
    <citation type="journal article" date="2014" name="Genome Announc.">
        <title>Draft genome sequences of eight enterohepatic helicobacter species isolated from both laboratory and wild rodents.</title>
        <authorList>
            <person name="Sheh A."/>
            <person name="Shen Z."/>
            <person name="Fox J.G."/>
        </authorList>
    </citation>
    <scope>NUCLEOTIDE SEQUENCE [LARGE SCALE GENOMIC DNA]</scope>
    <source>
        <strain evidence="8 9">ST1</strain>
    </source>
</reference>
<accession>A0A099TYX5</accession>
<name>A0A099TYX5_9HELI</name>
<evidence type="ECO:0000256" key="4">
    <source>
        <dbReference type="ARBA" id="ARBA00022779"/>
    </source>
</evidence>
<gene>
    <name evidence="7" type="primary">arlR_2</name>
    <name evidence="8" type="ORF">LS73_004185</name>
    <name evidence="7" type="ORF">NCTC12714_00417</name>
</gene>
<dbReference type="Pfam" id="PF05732">
    <property type="entry name" value="RepL"/>
    <property type="match status" value="1"/>
</dbReference>
<dbReference type="InterPro" id="IPR001789">
    <property type="entry name" value="Sig_transdc_resp-reg_receiver"/>
</dbReference>
<dbReference type="PANTHER" id="PTHR44591">
    <property type="entry name" value="STRESS RESPONSE REGULATOR PROTEIN 1"/>
    <property type="match status" value="1"/>
</dbReference>
<dbReference type="Pfam" id="PF00072">
    <property type="entry name" value="Response_reg"/>
    <property type="match status" value="1"/>
</dbReference>
<keyword evidence="2" id="KW-0145">Chemotaxis</keyword>
<dbReference type="CDD" id="cd00156">
    <property type="entry name" value="REC"/>
    <property type="match status" value="1"/>
</dbReference>
<dbReference type="Proteomes" id="UP000255139">
    <property type="component" value="Unassembled WGS sequence"/>
</dbReference>
<keyword evidence="3 5" id="KW-0597">Phosphoprotein</keyword>
<dbReference type="Gene3D" id="1.10.10.10">
    <property type="entry name" value="Winged helix-like DNA-binding domain superfamily/Winged helix DNA-binding domain"/>
    <property type="match status" value="1"/>
</dbReference>
<dbReference type="GO" id="GO:0097588">
    <property type="term" value="P:archaeal or bacterial-type flagellum-dependent cell motility"/>
    <property type="evidence" value="ECO:0007669"/>
    <property type="project" value="UniProtKB-KW"/>
</dbReference>
<evidence type="ECO:0000256" key="2">
    <source>
        <dbReference type="ARBA" id="ARBA00022500"/>
    </source>
</evidence>
<feature type="domain" description="Response regulatory" evidence="6">
    <location>
        <begin position="11"/>
        <end position="128"/>
    </location>
</feature>
<evidence type="ECO:0000313" key="7">
    <source>
        <dbReference type="EMBL" id="STQ85631.1"/>
    </source>
</evidence>
<comment type="cofactor">
    <cofactor evidence="1">
        <name>Mg(2+)</name>
        <dbReference type="ChEBI" id="CHEBI:18420"/>
    </cofactor>
</comment>
<reference evidence="7 10" key="2">
    <citation type="submission" date="2018-06" db="EMBL/GenBank/DDBJ databases">
        <authorList>
            <consortium name="Pathogen Informatics"/>
            <person name="Doyle S."/>
        </authorList>
    </citation>
    <scope>NUCLEOTIDE SEQUENCE [LARGE SCALE GENOMIC DNA]</scope>
    <source>
        <strain evidence="7 10">NCTC12714</strain>
    </source>
</reference>
<evidence type="ECO:0000256" key="3">
    <source>
        <dbReference type="ARBA" id="ARBA00022553"/>
    </source>
</evidence>
<organism evidence="7 10">
    <name type="scientific">Helicobacter muridarum</name>
    <dbReference type="NCBI Taxonomy" id="216"/>
    <lineage>
        <taxon>Bacteria</taxon>
        <taxon>Pseudomonadati</taxon>
        <taxon>Campylobacterota</taxon>
        <taxon>Epsilonproteobacteria</taxon>
        <taxon>Campylobacterales</taxon>
        <taxon>Helicobacteraceae</taxon>
        <taxon>Helicobacter</taxon>
    </lineage>
</organism>
<dbReference type="GO" id="GO:0006935">
    <property type="term" value="P:chemotaxis"/>
    <property type="evidence" value="ECO:0007669"/>
    <property type="project" value="UniProtKB-KW"/>
</dbReference>
<dbReference type="GO" id="GO:0000160">
    <property type="term" value="P:phosphorelay signal transduction system"/>
    <property type="evidence" value="ECO:0007669"/>
    <property type="project" value="InterPro"/>
</dbReference>
<dbReference type="InterPro" id="IPR011006">
    <property type="entry name" value="CheY-like_superfamily"/>
</dbReference>
<dbReference type="AlphaFoldDB" id="A0A099TYX5"/>
<dbReference type="EMBL" id="UGJE01000002">
    <property type="protein sequence ID" value="STQ85631.1"/>
    <property type="molecule type" value="Genomic_DNA"/>
</dbReference>
<dbReference type="PANTHER" id="PTHR44591:SF3">
    <property type="entry name" value="RESPONSE REGULATORY DOMAIN-CONTAINING PROTEIN"/>
    <property type="match status" value="1"/>
</dbReference>
<dbReference type="InterPro" id="IPR036390">
    <property type="entry name" value="WH_DNA-bd_sf"/>
</dbReference>
<protein>
    <submittedName>
        <fullName evidence="8">Response regulator transcription factor</fullName>
    </submittedName>
    <submittedName>
        <fullName evidence="7">Two-component system response regulator</fullName>
    </submittedName>
</protein>
<dbReference type="OrthoDB" id="5514345at2"/>
<keyword evidence="4" id="KW-0283">Flagellar rotation</keyword>
<evidence type="ECO:0000259" key="6">
    <source>
        <dbReference type="PROSITE" id="PS50110"/>
    </source>
</evidence>
<evidence type="ECO:0000313" key="10">
    <source>
        <dbReference type="Proteomes" id="UP000255139"/>
    </source>
</evidence>
<evidence type="ECO:0000256" key="5">
    <source>
        <dbReference type="PROSITE-ProRule" id="PRU00169"/>
    </source>
</evidence>
<dbReference type="SUPFAM" id="SSF52172">
    <property type="entry name" value="CheY-like"/>
    <property type="match status" value="1"/>
</dbReference>
<dbReference type="SMART" id="SM00448">
    <property type="entry name" value="REC"/>
    <property type="match status" value="1"/>
</dbReference>
<dbReference type="SUPFAM" id="SSF46785">
    <property type="entry name" value="Winged helix' DNA-binding domain"/>
    <property type="match status" value="1"/>
</dbReference>
<dbReference type="EMBL" id="JRPD02000006">
    <property type="protein sequence ID" value="TLE00614.1"/>
    <property type="molecule type" value="Genomic_DNA"/>
</dbReference>
<dbReference type="InterPro" id="IPR050595">
    <property type="entry name" value="Bact_response_regulator"/>
</dbReference>
<dbReference type="InterPro" id="IPR008813">
    <property type="entry name" value="Plasmid_replication_RepL"/>
</dbReference>
<dbReference type="InterPro" id="IPR036388">
    <property type="entry name" value="WH-like_DNA-bd_sf"/>
</dbReference>
<proteinExistence type="predicted"/>
<dbReference type="GO" id="GO:0006260">
    <property type="term" value="P:DNA replication"/>
    <property type="evidence" value="ECO:0007669"/>
    <property type="project" value="InterPro"/>
</dbReference>
<feature type="modified residue" description="4-aspartylphosphate" evidence="5">
    <location>
        <position position="60"/>
    </location>
</feature>
<keyword evidence="10" id="KW-1185">Reference proteome</keyword>
<evidence type="ECO:0000313" key="9">
    <source>
        <dbReference type="Proteomes" id="UP000029922"/>
    </source>
</evidence>